<reference evidence="3 4" key="1">
    <citation type="journal article" date="2012" name="Int. J. Syst. Evol. Microbiol.">
        <title>Vibrio caribbeanicus sp. nov., isolated from the marine sponge Scleritoderma cyanea.</title>
        <authorList>
            <person name="Hoffmann M."/>
            <person name="Monday S.R."/>
            <person name="Allard M.W."/>
            <person name="Strain E.A."/>
            <person name="Whittaker P."/>
            <person name="Naum M."/>
            <person name="McCarthy P.J."/>
            <person name="Lopez J.V."/>
            <person name="Fischer M."/>
            <person name="Brown E.W."/>
        </authorList>
    </citation>
    <scope>NUCLEOTIDE SEQUENCE [LARGE SCALE GENOMIC DNA]</scope>
    <source>
        <strain evidence="3 4">ATCC 19109</strain>
    </source>
</reference>
<dbReference type="InterPro" id="IPR038440">
    <property type="entry name" value="FimV_C_sf"/>
</dbReference>
<comment type="caution">
    <text evidence="3">The sequence shown here is derived from an EMBL/GenBank/DDBJ whole genome shotgun (WGS) entry which is preliminary data.</text>
</comment>
<dbReference type="EMBL" id="AFWI01000191">
    <property type="protein sequence ID" value="EGU49109.1"/>
    <property type="molecule type" value="Genomic_DNA"/>
</dbReference>
<feature type="region of interest" description="Disordered" evidence="2">
    <location>
        <begin position="201"/>
        <end position="221"/>
    </location>
</feature>
<evidence type="ECO:0000256" key="1">
    <source>
        <dbReference type="SAM" id="Coils"/>
    </source>
</evidence>
<feature type="region of interest" description="Disordered" evidence="2">
    <location>
        <begin position="26"/>
        <end position="49"/>
    </location>
</feature>
<accession>A0ABN0DB51</accession>
<feature type="region of interest" description="Disordered" evidence="2">
    <location>
        <begin position="65"/>
        <end position="87"/>
    </location>
</feature>
<feature type="compositionally biased region" description="Polar residues" evidence="2">
    <location>
        <begin position="205"/>
        <end position="221"/>
    </location>
</feature>
<feature type="compositionally biased region" description="Acidic residues" evidence="2">
    <location>
        <begin position="138"/>
        <end position="160"/>
    </location>
</feature>
<feature type="region of interest" description="Disordered" evidence="2">
    <location>
        <begin position="111"/>
        <end position="160"/>
    </location>
</feature>
<dbReference type="NCBIfam" id="TIGR03504">
    <property type="entry name" value="FimV_Cterm"/>
    <property type="match status" value="1"/>
</dbReference>
<dbReference type="InterPro" id="IPR020011">
    <property type="entry name" value="FimV_C"/>
</dbReference>
<gene>
    <name evidence="3" type="ORF">VITU9109_22950</name>
</gene>
<protein>
    <submittedName>
        <fullName evidence="3">ATPase</fullName>
    </submittedName>
</protein>
<evidence type="ECO:0000256" key="2">
    <source>
        <dbReference type="SAM" id="MobiDB-lite"/>
    </source>
</evidence>
<feature type="compositionally biased region" description="Low complexity" evidence="2">
    <location>
        <begin position="66"/>
        <end position="75"/>
    </location>
</feature>
<evidence type="ECO:0000313" key="4">
    <source>
        <dbReference type="Proteomes" id="UP000003836"/>
    </source>
</evidence>
<organism evidence="3 4">
    <name type="scientific">Vibrio tubiashii ATCC 19109</name>
    <dbReference type="NCBI Taxonomy" id="1051646"/>
    <lineage>
        <taxon>Bacteria</taxon>
        <taxon>Pseudomonadati</taxon>
        <taxon>Pseudomonadota</taxon>
        <taxon>Gammaproteobacteria</taxon>
        <taxon>Vibrionales</taxon>
        <taxon>Vibrionaceae</taxon>
        <taxon>Vibrio</taxon>
        <taxon>Vibrio oreintalis group</taxon>
    </lineage>
</organism>
<feature type="non-terminal residue" evidence="3">
    <location>
        <position position="1"/>
    </location>
</feature>
<keyword evidence="4" id="KW-1185">Reference proteome</keyword>
<proteinExistence type="predicted"/>
<dbReference type="Gene3D" id="1.20.58.2200">
    <property type="match status" value="1"/>
</dbReference>
<name>A0ABN0DB51_9VIBR</name>
<keyword evidence="1" id="KW-0175">Coiled coil</keyword>
<sequence>PTAELADESFELDDLELPEFGEEEALAEVAEEPQPQVEAPTAELEDESFELDDLELPEFGEEEALAEVAEQPQPEIEAPSAELEDESFELDDLELPEFGEDEALADVADEPLLETEAPVAEPSNESIEIAEADLPQYNEEDALDDLEPTSDELTQDDFELEPVELPELSEIPSENVAPTTQEIDLAHQDYDEKAFDELLSEEQPETANFSFDTPIDATTSDSAGMDIDAMLEMGEDWNGFNLSPEQQASIPDEIPEDEADVWAQDNQPEQAQILDENWEDQPELEEFNPNDNSYRTIDELMAEVESEEEQAIDDELKLDVGLNDFPDVIGDIGDAADVDANAEAAGKLDLAKIYVEMNDAQGAIKLLEEAIVDGSDEIRREAKNLIDTINKG</sequence>
<dbReference type="RefSeq" id="WP_004747646.1">
    <property type="nucleotide sequence ID" value="NZ_AFWI01000191.1"/>
</dbReference>
<feature type="coiled-coil region" evidence="1">
    <location>
        <begin position="290"/>
        <end position="317"/>
    </location>
</feature>
<dbReference type="Proteomes" id="UP000003836">
    <property type="component" value="Unassembled WGS sequence"/>
</dbReference>
<evidence type="ECO:0000313" key="3">
    <source>
        <dbReference type="EMBL" id="EGU49109.1"/>
    </source>
</evidence>